<sequence length="383" mass="43805">MDGRDLAIDRISDMPNPLLTQILSLLTTEEAVRTCILSKRWTDLWTSTDTLDFDFGSCTFGFERRNRSLRFIQGVLNRRGFSPLDKFKLRWQSHLNRSDRGIVEECISHAVACMPRLIYIHNNRDPIFKLPDSILNCGSVKEMSLLAKYSLFESQPKSINLPSLKKLEIGHTSIDDDLIEMFLLGCPVLEELALTCCPLMFEEINSNVLKKLTIERGCLETTSFTLKNASSLVTADLDISISYYTYYEDELNLLGGLPNVTSLRLNATSRDVLRLLNKDIPNCLILNNLKSLELGVLETRYDWDLVVCFLQHSPNLKKLVLNFGHRVTSLGKKHYREKNSFPHEFLEIMEIRVLETRVKKEIEETVVEIMGALVKTIGKIVTL</sequence>
<dbReference type="CDD" id="cd22160">
    <property type="entry name" value="F-box_AtFBL13-like"/>
    <property type="match status" value="1"/>
</dbReference>
<organism evidence="2 3">
    <name type="scientific">Carex littledalei</name>
    <dbReference type="NCBI Taxonomy" id="544730"/>
    <lineage>
        <taxon>Eukaryota</taxon>
        <taxon>Viridiplantae</taxon>
        <taxon>Streptophyta</taxon>
        <taxon>Embryophyta</taxon>
        <taxon>Tracheophyta</taxon>
        <taxon>Spermatophyta</taxon>
        <taxon>Magnoliopsida</taxon>
        <taxon>Liliopsida</taxon>
        <taxon>Poales</taxon>
        <taxon>Cyperaceae</taxon>
        <taxon>Cyperoideae</taxon>
        <taxon>Cariceae</taxon>
        <taxon>Carex</taxon>
        <taxon>Carex subgen. Euthyceras</taxon>
    </lineage>
</organism>
<name>A0A833VPR7_9POAL</name>
<gene>
    <name evidence="2" type="ORF">FCM35_KLT18841</name>
</gene>
<evidence type="ECO:0000259" key="1">
    <source>
        <dbReference type="PROSITE" id="PS50181"/>
    </source>
</evidence>
<dbReference type="AlphaFoldDB" id="A0A833VPR7"/>
<dbReference type="InterPro" id="IPR036047">
    <property type="entry name" value="F-box-like_dom_sf"/>
</dbReference>
<dbReference type="InterPro" id="IPR055411">
    <property type="entry name" value="LRR_FXL15/At3g58940/PEG3-like"/>
</dbReference>
<dbReference type="PANTHER" id="PTHR34223">
    <property type="entry name" value="OS11G0201299 PROTEIN"/>
    <property type="match status" value="1"/>
</dbReference>
<dbReference type="PROSITE" id="PS50181">
    <property type="entry name" value="FBOX"/>
    <property type="match status" value="1"/>
</dbReference>
<dbReference type="InterPro" id="IPR001810">
    <property type="entry name" value="F-box_dom"/>
</dbReference>
<feature type="domain" description="F-box" evidence="1">
    <location>
        <begin position="8"/>
        <end position="44"/>
    </location>
</feature>
<dbReference type="OrthoDB" id="591930at2759"/>
<evidence type="ECO:0000313" key="3">
    <source>
        <dbReference type="Proteomes" id="UP000623129"/>
    </source>
</evidence>
<protein>
    <submittedName>
        <fullName evidence="2">Putative F-box/FBD/LRR-repeat protein</fullName>
    </submittedName>
</protein>
<dbReference type="Gene3D" id="3.80.10.10">
    <property type="entry name" value="Ribonuclease Inhibitor"/>
    <property type="match status" value="1"/>
</dbReference>
<evidence type="ECO:0000313" key="2">
    <source>
        <dbReference type="EMBL" id="KAF3336255.1"/>
    </source>
</evidence>
<proteinExistence type="predicted"/>
<dbReference type="Pfam" id="PF24758">
    <property type="entry name" value="LRR_At5g56370"/>
    <property type="match status" value="1"/>
</dbReference>
<dbReference type="InterPro" id="IPR053781">
    <property type="entry name" value="F-box_AtFBL13-like"/>
</dbReference>
<dbReference type="EMBL" id="SWLB01000007">
    <property type="protein sequence ID" value="KAF3336255.1"/>
    <property type="molecule type" value="Genomic_DNA"/>
</dbReference>
<dbReference type="InterPro" id="IPR053197">
    <property type="entry name" value="F-box_SCFL_complex_component"/>
</dbReference>
<comment type="caution">
    <text evidence="2">The sequence shown here is derived from an EMBL/GenBank/DDBJ whole genome shotgun (WGS) entry which is preliminary data.</text>
</comment>
<dbReference type="Pfam" id="PF00646">
    <property type="entry name" value="F-box"/>
    <property type="match status" value="1"/>
</dbReference>
<dbReference type="SUPFAM" id="SSF81383">
    <property type="entry name" value="F-box domain"/>
    <property type="match status" value="1"/>
</dbReference>
<dbReference type="Proteomes" id="UP000623129">
    <property type="component" value="Unassembled WGS sequence"/>
</dbReference>
<keyword evidence="3" id="KW-1185">Reference proteome</keyword>
<accession>A0A833VPR7</accession>
<reference evidence="2" key="1">
    <citation type="submission" date="2020-01" db="EMBL/GenBank/DDBJ databases">
        <title>Genome sequence of Kobresia littledalei, the first chromosome-level genome in the family Cyperaceae.</title>
        <authorList>
            <person name="Qu G."/>
        </authorList>
    </citation>
    <scope>NUCLEOTIDE SEQUENCE</scope>
    <source>
        <strain evidence="2">C.B.Clarke</strain>
        <tissue evidence="2">Leaf</tissue>
    </source>
</reference>
<dbReference type="InterPro" id="IPR032675">
    <property type="entry name" value="LRR_dom_sf"/>
</dbReference>
<dbReference type="SUPFAM" id="SSF52047">
    <property type="entry name" value="RNI-like"/>
    <property type="match status" value="1"/>
</dbReference>